<dbReference type="PANTHER" id="PTHR21015:SF22">
    <property type="entry name" value="GLYCOSYLTRANSFERASE"/>
    <property type="match status" value="1"/>
</dbReference>
<dbReference type="Proteomes" id="UP000285138">
    <property type="component" value="Unassembled WGS sequence"/>
</dbReference>
<dbReference type="PANTHER" id="PTHR21015">
    <property type="entry name" value="UDP-N-ACETYLGLUCOSAMINE--N-ACETYLMURAMYL-(PENTAPEPTIDE) PYROPHOSPHORYL-UNDECAPRENOL N-ACETYLGLUCOSAMINE TRANSFERASE 1"/>
    <property type="match status" value="1"/>
</dbReference>
<dbReference type="GO" id="GO:1901137">
    <property type="term" value="P:carbohydrate derivative biosynthetic process"/>
    <property type="evidence" value="ECO:0007669"/>
    <property type="project" value="UniProtKB-ARBA"/>
</dbReference>
<sequence>MRIILTGGGTGGHIYPALAMARYIKNVEPNSDIRFVGTKKGMESNLVPMSGFPLETITVRGMPRKLSPQLFNTFADLAKGGWEARNVLRKFRPQVVMGTGGYVCGPVVLWASLLGIPTLIHEQNVVPGVTNKILSKFANKVCVSFEASKKYFRDLDKVEVTGNPRA</sequence>
<keyword evidence="1 4" id="KW-0328">Glycosyltransferase</keyword>
<dbReference type="InterPro" id="IPR004276">
    <property type="entry name" value="GlycoTrans_28_N"/>
</dbReference>
<protein>
    <submittedName>
        <fullName evidence="4">Undecaprenyldiphospho-muramoylpentapeptide beta-N-acetylglucosaminyltransferase</fullName>
    </submittedName>
</protein>
<organism evidence="4 5">
    <name type="scientific">Candidatus Syntrophonatronum acetioxidans</name>
    <dbReference type="NCBI Taxonomy" id="1795816"/>
    <lineage>
        <taxon>Bacteria</taxon>
        <taxon>Bacillati</taxon>
        <taxon>Bacillota</taxon>
        <taxon>Clostridia</taxon>
        <taxon>Eubacteriales</taxon>
        <taxon>Syntrophomonadaceae</taxon>
        <taxon>Candidatus Syntrophonatronum</taxon>
    </lineage>
</organism>
<evidence type="ECO:0000259" key="3">
    <source>
        <dbReference type="Pfam" id="PF03033"/>
    </source>
</evidence>
<evidence type="ECO:0000313" key="5">
    <source>
        <dbReference type="Proteomes" id="UP000285138"/>
    </source>
</evidence>
<dbReference type="SUPFAM" id="SSF53756">
    <property type="entry name" value="UDP-Glycosyltransferase/glycogen phosphorylase"/>
    <property type="match status" value="1"/>
</dbReference>
<dbReference type="GO" id="GO:0005975">
    <property type="term" value="P:carbohydrate metabolic process"/>
    <property type="evidence" value="ECO:0007669"/>
    <property type="project" value="InterPro"/>
</dbReference>
<dbReference type="AlphaFoldDB" id="A0A424YAV8"/>
<dbReference type="GO" id="GO:0016758">
    <property type="term" value="F:hexosyltransferase activity"/>
    <property type="evidence" value="ECO:0007669"/>
    <property type="project" value="InterPro"/>
</dbReference>
<reference evidence="4 5" key="1">
    <citation type="submission" date="2018-08" db="EMBL/GenBank/DDBJ databases">
        <title>The metabolism and importance of syntrophic acetate oxidation coupled to methane or sulfide production in haloalkaline environments.</title>
        <authorList>
            <person name="Timmers P.H.A."/>
            <person name="Vavourakis C.D."/>
            <person name="Sorokin D.Y."/>
            <person name="Sinninghe Damste J.S."/>
            <person name="Muyzer G."/>
            <person name="Stams A.J.M."/>
            <person name="Plugge C.M."/>
        </authorList>
    </citation>
    <scope>NUCLEOTIDE SEQUENCE [LARGE SCALE GENOMIC DNA]</scope>
    <source>
        <strain evidence="4">MSAO_Bac1</strain>
    </source>
</reference>
<evidence type="ECO:0000256" key="2">
    <source>
        <dbReference type="ARBA" id="ARBA00022679"/>
    </source>
</evidence>
<feature type="domain" description="Glycosyltransferase family 28 N-terminal" evidence="3">
    <location>
        <begin position="3"/>
        <end position="142"/>
    </location>
</feature>
<evidence type="ECO:0000313" key="4">
    <source>
        <dbReference type="EMBL" id="RQD73795.1"/>
    </source>
</evidence>
<accession>A0A424YAV8</accession>
<proteinExistence type="predicted"/>
<dbReference type="Pfam" id="PF03033">
    <property type="entry name" value="Glyco_transf_28"/>
    <property type="match status" value="1"/>
</dbReference>
<gene>
    <name evidence="4" type="ORF">D5R97_08805</name>
</gene>
<dbReference type="CDD" id="cd03785">
    <property type="entry name" value="GT28_MurG"/>
    <property type="match status" value="1"/>
</dbReference>
<dbReference type="Gene3D" id="3.40.50.2000">
    <property type="entry name" value="Glycogen Phosphorylase B"/>
    <property type="match status" value="1"/>
</dbReference>
<comment type="caution">
    <text evidence="4">The sequence shown here is derived from an EMBL/GenBank/DDBJ whole genome shotgun (WGS) entry which is preliminary data.</text>
</comment>
<feature type="non-terminal residue" evidence="4">
    <location>
        <position position="166"/>
    </location>
</feature>
<dbReference type="EMBL" id="QZAA01000235">
    <property type="protein sequence ID" value="RQD73795.1"/>
    <property type="molecule type" value="Genomic_DNA"/>
</dbReference>
<evidence type="ECO:0000256" key="1">
    <source>
        <dbReference type="ARBA" id="ARBA00022676"/>
    </source>
</evidence>
<keyword evidence="2 4" id="KW-0808">Transferase</keyword>
<name>A0A424YAV8_9FIRM</name>